<reference evidence="3 4" key="1">
    <citation type="submission" date="2016-10" db="EMBL/GenBank/DDBJ databases">
        <title>Evaluation of Human, Veterinary and Environmental Mycobacterium chelonae Isolates by Core Genome Phylogenomic Analysis, Targeted Gene Comparison, and Anti-microbial Susceptibility Patterns: A Tale of Mistaken Identities.</title>
        <authorList>
            <person name="Fogelson S.B."/>
            <person name="Camus A.C."/>
            <person name="Lorenz W."/>
            <person name="Vasireddy R."/>
            <person name="Vasireddy S."/>
            <person name="Smith T."/>
            <person name="Brown-Elliott B.A."/>
            <person name="Wallace R.J.Jr."/>
            <person name="Hasan N.A."/>
            <person name="Reischl U."/>
            <person name="Sanchez S."/>
        </authorList>
    </citation>
    <scope>NUCLEOTIDE SEQUENCE [LARGE SCALE GENOMIC DNA]</scope>
    <source>
        <strain evidence="3 4">15515</strain>
    </source>
</reference>
<sequence>MSAATRLSTFTNDGLTFDVIDEGPLDGPVIVALHGFPERADSWSGVIPILTAAGFRVLAPDQRGYSPGARPKGIRNYTLDKLAGDILALADQAEVPKFHVLGHDWGAAVAWQLAGQHADRVITASILSVPHPRAFLSALPRGQILKSWYMLFFQIPWLPERQTTGNGLLVRKLARDMRLSDAKVQETLELAREPGAATATINWYRAMRYAKPSGPGQVQIPTLYVWSTDDAALGRRAAENTAKYVDGPYRFEVLDGVSHWIAAERPSETAALVLEHVRAHTNRVAGL</sequence>
<dbReference type="Gene3D" id="3.40.50.1820">
    <property type="entry name" value="alpha/beta hydrolase"/>
    <property type="match status" value="1"/>
</dbReference>
<accession>A0A1S1LQB2</accession>
<dbReference type="AlphaFoldDB" id="A0A1S1LQB2"/>
<dbReference type="InterPro" id="IPR000073">
    <property type="entry name" value="AB_hydrolase_1"/>
</dbReference>
<evidence type="ECO:0000259" key="2">
    <source>
        <dbReference type="Pfam" id="PF00561"/>
    </source>
</evidence>
<feature type="domain" description="AB hydrolase-1" evidence="2">
    <location>
        <begin position="28"/>
        <end position="265"/>
    </location>
</feature>
<gene>
    <name evidence="3" type="ORF">BKG82_13735</name>
</gene>
<protein>
    <submittedName>
        <fullName evidence="3">Alpha/beta hydrolase</fullName>
    </submittedName>
</protein>
<evidence type="ECO:0000313" key="3">
    <source>
        <dbReference type="EMBL" id="OHU56909.1"/>
    </source>
</evidence>
<comment type="caution">
    <text evidence="3">The sequence shown here is derived from an EMBL/GenBank/DDBJ whole genome shotgun (WGS) entry which is preliminary data.</text>
</comment>
<dbReference type="SUPFAM" id="SSF53474">
    <property type="entry name" value="alpha/beta-Hydrolases"/>
    <property type="match status" value="1"/>
</dbReference>
<dbReference type="PANTHER" id="PTHR43329">
    <property type="entry name" value="EPOXIDE HYDROLASE"/>
    <property type="match status" value="1"/>
</dbReference>
<evidence type="ECO:0000256" key="1">
    <source>
        <dbReference type="ARBA" id="ARBA00022801"/>
    </source>
</evidence>
<organism evidence="3 4">
    <name type="scientific">Mycobacteroides chelonae</name>
    <name type="common">Mycobacterium chelonae</name>
    <dbReference type="NCBI Taxonomy" id="1774"/>
    <lineage>
        <taxon>Bacteria</taxon>
        <taxon>Bacillati</taxon>
        <taxon>Actinomycetota</taxon>
        <taxon>Actinomycetes</taxon>
        <taxon>Mycobacteriales</taxon>
        <taxon>Mycobacteriaceae</taxon>
        <taxon>Mycobacteroides</taxon>
    </lineage>
</organism>
<dbReference type="Pfam" id="PF00561">
    <property type="entry name" value="Abhydrolase_1"/>
    <property type="match status" value="1"/>
</dbReference>
<evidence type="ECO:0000313" key="4">
    <source>
        <dbReference type="Proteomes" id="UP000180043"/>
    </source>
</evidence>
<dbReference type="EMBL" id="MLIQ01000015">
    <property type="protein sequence ID" value="OHU56909.1"/>
    <property type="molecule type" value="Genomic_DNA"/>
</dbReference>
<proteinExistence type="predicted"/>
<name>A0A1S1LQB2_MYCCH</name>
<dbReference type="RefSeq" id="WP_057966761.1">
    <property type="nucleotide sequence ID" value="NZ_MLII01000039.1"/>
</dbReference>
<dbReference type="Proteomes" id="UP000180043">
    <property type="component" value="Unassembled WGS sequence"/>
</dbReference>
<dbReference type="InterPro" id="IPR029058">
    <property type="entry name" value="AB_hydrolase_fold"/>
</dbReference>
<dbReference type="GO" id="GO:0016787">
    <property type="term" value="F:hydrolase activity"/>
    <property type="evidence" value="ECO:0007669"/>
    <property type="project" value="UniProtKB-KW"/>
</dbReference>
<dbReference type="PRINTS" id="PR00412">
    <property type="entry name" value="EPOXHYDRLASE"/>
</dbReference>
<keyword evidence="1 3" id="KW-0378">Hydrolase</keyword>
<dbReference type="InterPro" id="IPR000639">
    <property type="entry name" value="Epox_hydrolase-like"/>
</dbReference>